<proteinExistence type="predicted"/>
<dbReference type="Proteomes" id="UP000321583">
    <property type="component" value="Unassembled WGS sequence"/>
</dbReference>
<gene>
    <name evidence="2" type="ORF">L613_009700000100</name>
</gene>
<dbReference type="EMBL" id="VLJS01000132">
    <property type="protein sequence ID" value="TWH01934.1"/>
    <property type="molecule type" value="Genomic_DNA"/>
</dbReference>
<sequence length="49" mass="5737">MREIESGEVGQVVGGQTWPWPPEPPDYPRPEIPEWGDIRRERIEARLKP</sequence>
<protein>
    <submittedName>
        <fullName evidence="2">Uncharacterized protein</fullName>
    </submittedName>
</protein>
<dbReference type="AlphaFoldDB" id="A0A562CXI5"/>
<dbReference type="RefSeq" id="WP_156810417.1">
    <property type="nucleotide sequence ID" value="NZ_VLJS01000132.1"/>
</dbReference>
<evidence type="ECO:0000313" key="3">
    <source>
        <dbReference type="Proteomes" id="UP000321583"/>
    </source>
</evidence>
<feature type="region of interest" description="Disordered" evidence="1">
    <location>
        <begin position="1"/>
        <end position="34"/>
    </location>
</feature>
<evidence type="ECO:0000313" key="2">
    <source>
        <dbReference type="EMBL" id="TWH01934.1"/>
    </source>
</evidence>
<comment type="caution">
    <text evidence="2">The sequence shown here is derived from an EMBL/GenBank/DDBJ whole genome shotgun (WGS) entry which is preliminary data.</text>
</comment>
<organism evidence="2 3">
    <name type="scientific">Pseudoxanthomonas taiwanensis J19</name>
    <dbReference type="NCBI Taxonomy" id="935569"/>
    <lineage>
        <taxon>Bacteria</taxon>
        <taxon>Pseudomonadati</taxon>
        <taxon>Pseudomonadota</taxon>
        <taxon>Gammaproteobacteria</taxon>
        <taxon>Lysobacterales</taxon>
        <taxon>Lysobacteraceae</taxon>
        <taxon>Pseudoxanthomonas</taxon>
    </lineage>
</organism>
<feature type="compositionally biased region" description="Low complexity" evidence="1">
    <location>
        <begin position="9"/>
        <end position="18"/>
    </location>
</feature>
<keyword evidence="3" id="KW-1185">Reference proteome</keyword>
<accession>A0A562CXI5</accession>
<name>A0A562CXI5_9GAMM</name>
<evidence type="ECO:0000256" key="1">
    <source>
        <dbReference type="SAM" id="MobiDB-lite"/>
    </source>
</evidence>
<reference evidence="2 3" key="1">
    <citation type="submission" date="2019-07" db="EMBL/GenBank/DDBJ databases">
        <title>Genome sequencing of lignin-degrading bacterial isolates.</title>
        <authorList>
            <person name="Gladden J."/>
        </authorList>
    </citation>
    <scope>NUCLEOTIDE SEQUENCE [LARGE SCALE GENOMIC DNA]</scope>
    <source>
        <strain evidence="2 3">J19</strain>
    </source>
</reference>